<evidence type="ECO:0000313" key="3">
    <source>
        <dbReference type="Proteomes" id="UP000527143"/>
    </source>
</evidence>
<feature type="domain" description="Ice-binding protein C-terminal" evidence="1">
    <location>
        <begin position="154"/>
        <end position="178"/>
    </location>
</feature>
<dbReference type="Proteomes" id="UP000527143">
    <property type="component" value="Unassembled WGS sequence"/>
</dbReference>
<evidence type="ECO:0000259" key="1">
    <source>
        <dbReference type="Pfam" id="PF07589"/>
    </source>
</evidence>
<protein>
    <recommendedName>
        <fullName evidence="1">Ice-binding protein C-terminal domain-containing protein</fullName>
    </recommendedName>
</protein>
<proteinExistence type="predicted"/>
<name>A0A840YJ00_9SPHN</name>
<comment type="caution">
    <text evidence="2">The sequence shown here is derived from an EMBL/GenBank/DDBJ whole genome shotgun (WGS) entry which is preliminary data.</text>
</comment>
<accession>A0A840YJ00</accession>
<sequence>MAAVALPAAAQAAITINVDQIGSSVVLNGSGMFDTAGLKVYSSGNQGSPTINPAFGVVQTGASAPITIFTGLSGPILGYKQSVQRATAASGDVFGVSQYLGAIYLPTDYLSGAALSGTSTYVNSTFASLGLTPGQYVFRSPADTVTLNIGLASAVPEPATWAMMLLGVGGIGSSMRRRKNAARRTAAFN</sequence>
<dbReference type="NCBIfam" id="NF035944">
    <property type="entry name" value="PEPxxWA-CTERM"/>
    <property type="match status" value="1"/>
</dbReference>
<dbReference type="Pfam" id="PF07589">
    <property type="entry name" value="PEP-CTERM"/>
    <property type="match status" value="1"/>
</dbReference>
<organism evidence="2 3">
    <name type="scientific">Sphingomonas xinjiangensis</name>
    <dbReference type="NCBI Taxonomy" id="643568"/>
    <lineage>
        <taxon>Bacteria</taxon>
        <taxon>Pseudomonadati</taxon>
        <taxon>Pseudomonadota</taxon>
        <taxon>Alphaproteobacteria</taxon>
        <taxon>Sphingomonadales</taxon>
        <taxon>Sphingomonadaceae</taxon>
        <taxon>Sphingomonas</taxon>
    </lineage>
</organism>
<gene>
    <name evidence="2" type="ORF">FHT02_003345</name>
</gene>
<evidence type="ECO:0000313" key="2">
    <source>
        <dbReference type="EMBL" id="MBB5712089.1"/>
    </source>
</evidence>
<dbReference type="InterPro" id="IPR013424">
    <property type="entry name" value="Ice-binding_C"/>
</dbReference>
<dbReference type="AlphaFoldDB" id="A0A840YJ00"/>
<keyword evidence="3" id="KW-1185">Reference proteome</keyword>
<dbReference type="EMBL" id="JACIJF010000012">
    <property type="protein sequence ID" value="MBB5712089.1"/>
    <property type="molecule type" value="Genomic_DNA"/>
</dbReference>
<dbReference type="NCBIfam" id="TIGR02595">
    <property type="entry name" value="PEP_CTERM"/>
    <property type="match status" value="1"/>
</dbReference>
<reference evidence="2 3" key="1">
    <citation type="submission" date="2020-08" db="EMBL/GenBank/DDBJ databases">
        <title>Genomic Encyclopedia of Type Strains, Phase IV (KMG-IV): sequencing the most valuable type-strain genomes for metagenomic binning, comparative biology and taxonomic classification.</title>
        <authorList>
            <person name="Goeker M."/>
        </authorList>
    </citation>
    <scope>NUCLEOTIDE SEQUENCE [LARGE SCALE GENOMIC DNA]</scope>
    <source>
        <strain evidence="2 3">DSM 26736</strain>
    </source>
</reference>